<organism evidence="2 3">
    <name type="scientific">Plakobranchus ocellatus</name>
    <dbReference type="NCBI Taxonomy" id="259542"/>
    <lineage>
        <taxon>Eukaryota</taxon>
        <taxon>Metazoa</taxon>
        <taxon>Spiralia</taxon>
        <taxon>Lophotrochozoa</taxon>
        <taxon>Mollusca</taxon>
        <taxon>Gastropoda</taxon>
        <taxon>Heterobranchia</taxon>
        <taxon>Euthyneura</taxon>
        <taxon>Panpulmonata</taxon>
        <taxon>Sacoglossa</taxon>
        <taxon>Placobranchoidea</taxon>
        <taxon>Plakobranchidae</taxon>
        <taxon>Plakobranchus</taxon>
    </lineage>
</organism>
<accession>A0AAV3YG39</accession>
<dbReference type="AlphaFoldDB" id="A0AAV3YG39"/>
<name>A0AAV3YG39_9GAST</name>
<keyword evidence="3" id="KW-1185">Reference proteome</keyword>
<gene>
    <name evidence="2" type="ORF">PoB_000784600</name>
</gene>
<reference evidence="2 3" key="1">
    <citation type="journal article" date="2021" name="Elife">
        <title>Chloroplast acquisition without the gene transfer in kleptoplastic sea slugs, Plakobranchus ocellatus.</title>
        <authorList>
            <person name="Maeda T."/>
            <person name="Takahashi S."/>
            <person name="Yoshida T."/>
            <person name="Shimamura S."/>
            <person name="Takaki Y."/>
            <person name="Nagai Y."/>
            <person name="Toyoda A."/>
            <person name="Suzuki Y."/>
            <person name="Arimoto A."/>
            <person name="Ishii H."/>
            <person name="Satoh N."/>
            <person name="Nishiyama T."/>
            <person name="Hasebe M."/>
            <person name="Maruyama T."/>
            <person name="Minagawa J."/>
            <person name="Obokata J."/>
            <person name="Shigenobu S."/>
        </authorList>
    </citation>
    <scope>NUCLEOTIDE SEQUENCE [LARGE SCALE GENOMIC DNA]</scope>
</reference>
<evidence type="ECO:0000256" key="1">
    <source>
        <dbReference type="SAM" id="MobiDB-lite"/>
    </source>
</evidence>
<protein>
    <submittedName>
        <fullName evidence="2">Uncharacterized protein</fullName>
    </submittedName>
</protein>
<proteinExistence type="predicted"/>
<sequence>MELSPHCGRSEARIRGGGGRWRTGENREIGVALHLHRWAQVIGQPLIGATPSTGDWLRGCGERGGGERVRRQEQSGRGGVGCFTLDQYL</sequence>
<evidence type="ECO:0000313" key="3">
    <source>
        <dbReference type="Proteomes" id="UP000735302"/>
    </source>
</evidence>
<evidence type="ECO:0000313" key="2">
    <source>
        <dbReference type="EMBL" id="GFN81340.1"/>
    </source>
</evidence>
<comment type="caution">
    <text evidence="2">The sequence shown here is derived from an EMBL/GenBank/DDBJ whole genome shotgun (WGS) entry which is preliminary data.</text>
</comment>
<dbReference type="Proteomes" id="UP000735302">
    <property type="component" value="Unassembled WGS sequence"/>
</dbReference>
<dbReference type="EMBL" id="BLXT01000921">
    <property type="protein sequence ID" value="GFN81340.1"/>
    <property type="molecule type" value="Genomic_DNA"/>
</dbReference>
<feature type="region of interest" description="Disordered" evidence="1">
    <location>
        <begin position="1"/>
        <end position="23"/>
    </location>
</feature>